<keyword evidence="8 15" id="KW-0067">ATP-binding</keyword>
<comment type="catalytic activity">
    <reaction evidence="15">
        <text>Exonucleolytic cleavage (in the presence of ATP) in either 5'- to 3'- or 3'- to 5'-direction to yield 5'-phosphooligonucleotides.</text>
        <dbReference type="EC" id="3.1.11.5"/>
    </reaction>
</comment>
<evidence type="ECO:0000259" key="17">
    <source>
        <dbReference type="PROSITE" id="PS51198"/>
    </source>
</evidence>
<dbReference type="SUPFAM" id="SSF52980">
    <property type="entry name" value="Restriction endonuclease-like"/>
    <property type="match status" value="1"/>
</dbReference>
<comment type="similarity">
    <text evidence="15">Belongs to the helicase family. UvrD subfamily.</text>
</comment>
<keyword evidence="9 15" id="KW-0460">Magnesium</keyword>
<dbReference type="InterPro" id="IPR014017">
    <property type="entry name" value="DNA_helicase_UvrD-like_C"/>
</dbReference>
<sequence>MMFQTQPFNALTIPIERTNLIEASAGTGKTYGIAALFTRLIVLEKMAVERILVVTFTKAATAELKTRLRARLEDALEVLETLTPGIELIRHDTDYQALHTLYRQYRRQEEAPDDFIFKLLAEALKKENLPRLVIRLKAAIADFDSAAIFTIHGFCQRLLRDYAFLCQVPFDTELTEQNDERLLLPAQDFWRTRIANNPTLARLVYEHKYTPQNMLASLRRFLNRPHLNFRRPNADLDKIEAELHTCWQDVRNRLPELIRIFWNVRPTLNGNSYRESTFKELFAELQYAADNGLIPGDSKGKLADLDAEILQSKLKKGQTANHEAFKQLHILAELGRLKTAHEEAATAVLTALQIDMLVYLNQAQAEYKKSNRERDFDDLLIDVHNALNESPLGHTFAKTVAENWQVALIDEFQDTDPLQYGIFRDIFIRHGNPLFLVGDPKQAIYSFRGADIYAYLQAAKDAEYHYTLDINYRSHTALVDGISALFNQKQRPFVLEDLDFAEVRAQRNESRLDPPQNVIRIRWLHGNETEAVSKEVLRRRAADYCADEIAGILNQAETGRLNFQGEPLQSGHIAVLVRTHNEGHMIAGALKARNVQSVLIYHDSVFAAEEAAALAALISFWLQPQRTELLRFVLSSVLFGFTAADLHTLNQSEAELSEWIHSAETAAQQWQQHGFYAAMQAFSSRHGIETHLLASGNERSLTNYHQLLEKLAEEDEQSHTPAALLQWLQAQIQSAHSGKSAKSNILRLESDEALVKIVTIHASKGLEYPLVFCPFIWDAAKNTPDDWQVLHTPSGGTELLAKHQLDSSNEQQLADETASENLRLLYVALTRAAEQLTIYAGYCNNTPDNTFAYLLEGTPQTSREDTAAAYMAERKSNKAAGEMQMFYRNWQSFVQKHPDSGIALCNDIPPPAVYHANNSTQGNYQAHILPERIFEFIRHTSFTGLSRTTPAHDYEYSELQPTLDPAEAGLSNLPVSGTDTAEADSIFDFPRGAAAGICLHELLEKFNFNLSAVEQTELIRTTLAKHSFDAEYWYSSIASMLEHTRRTQLTGKYALADIPTKQRLPEMGFVLHMEDFKLPHIRTWLAQDHIRLPQVCIDAAALLDFSDVKGFLNGFIDMVYQDSDGHVCIIDYKSNHLGNSSNDYSAENMDTAMAEHHYYLQALIYAIATARYFKQRGRPLQTVAVRYLFLRGLNNNGNGVWSWDIDTADLAPWL</sequence>
<dbReference type="Pfam" id="PF00580">
    <property type="entry name" value="UvrD-helicase"/>
    <property type="match status" value="1"/>
</dbReference>
<feature type="binding site" evidence="15">
    <location>
        <position position="1131"/>
    </location>
    <ligand>
        <name>Mg(2+)</name>
        <dbReference type="ChEBI" id="CHEBI:18420"/>
    </ligand>
</feature>
<feature type="region of interest" description="Nuclease activity, interacts with RecD and RecA" evidence="15">
    <location>
        <begin position="936"/>
        <end position="1214"/>
    </location>
</feature>
<dbReference type="PATRIC" id="fig|1470200.3.peg.2574"/>
<dbReference type="PROSITE" id="PS51198">
    <property type="entry name" value="UVRD_HELICASE_ATP_BIND"/>
    <property type="match status" value="1"/>
</dbReference>
<dbReference type="GO" id="GO:0008854">
    <property type="term" value="F:exodeoxyribonuclease V activity"/>
    <property type="evidence" value="ECO:0007669"/>
    <property type="project" value="UniProtKB-EC"/>
</dbReference>
<feature type="active site" description="For nuclease activity" evidence="15">
    <location>
        <position position="1131"/>
    </location>
</feature>
<feature type="region of interest" description="DNA-binding and helicase activity, interacts with RecC" evidence="15">
    <location>
        <begin position="1"/>
        <end position="909"/>
    </location>
</feature>
<dbReference type="PROSITE" id="PS51217">
    <property type="entry name" value="UVRD_HELICASE_CTER"/>
    <property type="match status" value="1"/>
</dbReference>
<dbReference type="InterPro" id="IPR027417">
    <property type="entry name" value="P-loop_NTPase"/>
</dbReference>
<dbReference type="PANTHER" id="PTHR11070">
    <property type="entry name" value="UVRD / RECB / PCRA DNA HELICASE FAMILY MEMBER"/>
    <property type="match status" value="1"/>
</dbReference>
<evidence type="ECO:0000256" key="8">
    <source>
        <dbReference type="ARBA" id="ARBA00022840"/>
    </source>
</evidence>
<dbReference type="Gene3D" id="3.90.320.10">
    <property type="match status" value="1"/>
</dbReference>
<evidence type="ECO:0000256" key="10">
    <source>
        <dbReference type="ARBA" id="ARBA00023125"/>
    </source>
</evidence>
<evidence type="ECO:0000256" key="15">
    <source>
        <dbReference type="HAMAP-Rule" id="MF_01485"/>
    </source>
</evidence>
<dbReference type="GO" id="GO:0005829">
    <property type="term" value="C:cytosol"/>
    <property type="evidence" value="ECO:0007669"/>
    <property type="project" value="TreeGrafter"/>
</dbReference>
<dbReference type="InterPro" id="IPR011604">
    <property type="entry name" value="PDDEXK-like_dom_sf"/>
</dbReference>
<keyword evidence="1 15" id="KW-0540">Nuclease</keyword>
<evidence type="ECO:0000256" key="7">
    <source>
        <dbReference type="ARBA" id="ARBA00022839"/>
    </source>
</evidence>
<reference evidence="19 20" key="1">
    <citation type="submission" date="2014-11" db="EMBL/GenBank/DDBJ databases">
        <title>Genome of a novel goose pathogen.</title>
        <authorList>
            <person name="Hansen C.M."/>
            <person name="Hueffer K."/>
            <person name="Choi S.C."/>
        </authorList>
    </citation>
    <scope>NUCLEOTIDE SEQUENCE [LARGE SCALE GENOMIC DNA]</scope>
    <source>
        <strain evidence="19 20">KH1503</strain>
    </source>
</reference>
<dbReference type="GO" id="GO:0016887">
    <property type="term" value="F:ATP hydrolysis activity"/>
    <property type="evidence" value="ECO:0007669"/>
    <property type="project" value="RHEA"/>
</dbReference>
<comment type="miscellaneous">
    <text evidence="15">In the RecBCD complex, RecB has a slow 3'-5' helicase, an exonuclease activity and loads RecA onto ssDNA, RecD has a fast 5'-3' helicase activity, while RecC stimulates the ATPase and processivity of the RecB helicase and contributes to recognition of the Chi site.</text>
</comment>
<dbReference type="Gene3D" id="1.10.3170.10">
    <property type="entry name" value="Recbcd, chain B, domain 2"/>
    <property type="match status" value="1"/>
</dbReference>
<feature type="binding site" evidence="15">
    <location>
        <position position="1117"/>
    </location>
    <ligand>
        <name>Mg(2+)</name>
        <dbReference type="ChEBI" id="CHEBI:18420"/>
    </ligand>
</feature>
<comment type="cofactor">
    <cofactor evidence="15">
        <name>Mg(2+)</name>
        <dbReference type="ChEBI" id="CHEBI:18420"/>
    </cofactor>
    <text evidence="15">Binds 1 Mg(2+) ion per subunit.</text>
</comment>
<dbReference type="AlphaFoldDB" id="A0A0J0YRM6"/>
<keyword evidence="5 15" id="KW-0378">Hydrolase</keyword>
<dbReference type="Pfam" id="PF13361">
    <property type="entry name" value="UvrD_C"/>
    <property type="match status" value="1"/>
</dbReference>
<dbReference type="PANTHER" id="PTHR11070:SF23">
    <property type="entry name" value="RECBCD ENZYME SUBUNIT RECB"/>
    <property type="match status" value="1"/>
</dbReference>
<dbReference type="GO" id="GO:0009338">
    <property type="term" value="C:exodeoxyribonuclease V complex"/>
    <property type="evidence" value="ECO:0007669"/>
    <property type="project" value="TreeGrafter"/>
</dbReference>
<dbReference type="GO" id="GO:0000287">
    <property type="term" value="F:magnesium ion binding"/>
    <property type="evidence" value="ECO:0007669"/>
    <property type="project" value="UniProtKB-UniRule"/>
</dbReference>
<dbReference type="InterPro" id="IPR004586">
    <property type="entry name" value="RecB"/>
</dbReference>
<keyword evidence="4 15" id="KW-0227">DNA damage</keyword>
<dbReference type="OrthoDB" id="5905204at2"/>
<dbReference type="InterPro" id="IPR000212">
    <property type="entry name" value="DNA_helicase_UvrD/REP"/>
</dbReference>
<comment type="catalytic activity">
    <reaction evidence="14 15">
        <text>ATP + H2O = ADP + phosphate + H(+)</text>
        <dbReference type="Rhea" id="RHEA:13065"/>
        <dbReference type="ChEBI" id="CHEBI:15377"/>
        <dbReference type="ChEBI" id="CHEBI:15378"/>
        <dbReference type="ChEBI" id="CHEBI:30616"/>
        <dbReference type="ChEBI" id="CHEBI:43474"/>
        <dbReference type="ChEBI" id="CHEBI:456216"/>
        <dbReference type="EC" id="5.6.2.4"/>
    </reaction>
</comment>
<dbReference type="NCBIfam" id="TIGR00609">
    <property type="entry name" value="recB"/>
    <property type="match status" value="1"/>
</dbReference>
<evidence type="ECO:0000256" key="6">
    <source>
        <dbReference type="ARBA" id="ARBA00022806"/>
    </source>
</evidence>
<dbReference type="InterPro" id="IPR014016">
    <property type="entry name" value="UvrD-like_ATP-bd"/>
</dbReference>
<keyword evidence="2 15" id="KW-0479">Metal-binding</keyword>
<comment type="domain">
    <text evidence="15">The C-terminal domain has nuclease activity and interacts with RecD. It interacts with RecA, facilitating its loading onto ssDNA.</text>
</comment>
<feature type="binding site" evidence="15">
    <location>
        <position position="1000"/>
    </location>
    <ligand>
        <name>Mg(2+)</name>
        <dbReference type="ChEBI" id="CHEBI:18420"/>
    </ligand>
</feature>
<evidence type="ECO:0000256" key="14">
    <source>
        <dbReference type="ARBA" id="ARBA00048988"/>
    </source>
</evidence>
<evidence type="ECO:0000256" key="16">
    <source>
        <dbReference type="PROSITE-ProRule" id="PRU00560"/>
    </source>
</evidence>
<feature type="domain" description="UvrD-like helicase ATP-binding" evidence="17">
    <location>
        <begin position="2"/>
        <end position="475"/>
    </location>
</feature>
<dbReference type="EMBL" id="JTDO01000009">
    <property type="protein sequence ID" value="KLT72770.1"/>
    <property type="molecule type" value="Genomic_DNA"/>
</dbReference>
<evidence type="ECO:0000256" key="3">
    <source>
        <dbReference type="ARBA" id="ARBA00022741"/>
    </source>
</evidence>
<evidence type="ECO:0000256" key="4">
    <source>
        <dbReference type="ARBA" id="ARBA00022763"/>
    </source>
</evidence>
<evidence type="ECO:0000256" key="12">
    <source>
        <dbReference type="ARBA" id="ARBA00023235"/>
    </source>
</evidence>
<protein>
    <recommendedName>
        <fullName evidence="15">RecBCD enzyme subunit RecB</fullName>
        <ecNumber evidence="15">3.1.11.5</ecNumber>
        <ecNumber evidence="15">5.6.2.4</ecNumber>
    </recommendedName>
    <alternativeName>
        <fullName evidence="15">DNA 3'-5' helicase subunit RecB</fullName>
    </alternativeName>
    <alternativeName>
        <fullName evidence="15">Exonuclease V subunit RecB</fullName>
        <shortName evidence="15">ExoV subunit RecB</shortName>
    </alternativeName>
    <alternativeName>
        <fullName evidence="15">Helicase/nuclease RecBCD subunit RecB</fullName>
    </alternativeName>
</protein>
<evidence type="ECO:0000259" key="18">
    <source>
        <dbReference type="PROSITE" id="PS51217"/>
    </source>
</evidence>
<dbReference type="Gene3D" id="3.40.50.300">
    <property type="entry name" value="P-loop containing nucleotide triphosphate hydrolases"/>
    <property type="match status" value="2"/>
</dbReference>
<accession>A0A0J0YRM6</accession>
<dbReference type="GO" id="GO:0000724">
    <property type="term" value="P:double-strand break repair via homologous recombination"/>
    <property type="evidence" value="ECO:0007669"/>
    <property type="project" value="UniProtKB-UniRule"/>
</dbReference>
<dbReference type="GO" id="GO:0003677">
    <property type="term" value="F:DNA binding"/>
    <property type="evidence" value="ECO:0007669"/>
    <property type="project" value="UniProtKB-UniRule"/>
</dbReference>
<dbReference type="CDD" id="cd22352">
    <property type="entry name" value="RecB_C-like"/>
    <property type="match status" value="1"/>
</dbReference>
<keyword evidence="6 15" id="KW-0347">Helicase</keyword>
<evidence type="ECO:0000256" key="9">
    <source>
        <dbReference type="ARBA" id="ARBA00022842"/>
    </source>
</evidence>
<feature type="domain" description="UvrD-like helicase C-terminal" evidence="18">
    <location>
        <begin position="495"/>
        <end position="765"/>
    </location>
</feature>
<dbReference type="HAMAP" id="MF_01485">
    <property type="entry name" value="RecB"/>
    <property type="match status" value="1"/>
</dbReference>
<evidence type="ECO:0000256" key="2">
    <source>
        <dbReference type="ARBA" id="ARBA00022723"/>
    </source>
</evidence>
<dbReference type="Proteomes" id="UP000036027">
    <property type="component" value="Unassembled WGS sequence"/>
</dbReference>
<comment type="subunit">
    <text evidence="15">Heterotrimer of RecB, RecC and RecD. All subunits contribute to DNA-binding. Interacts with RecA.</text>
</comment>
<dbReference type="EC" id="5.6.2.4" evidence="15"/>
<keyword evidence="20" id="KW-1185">Reference proteome</keyword>
<keyword evidence="3 15" id="KW-0547">Nucleotide-binding</keyword>
<keyword evidence="12 15" id="KW-0413">Isomerase</keyword>
<evidence type="ECO:0000256" key="1">
    <source>
        <dbReference type="ARBA" id="ARBA00022722"/>
    </source>
</evidence>
<evidence type="ECO:0000256" key="11">
    <source>
        <dbReference type="ARBA" id="ARBA00023204"/>
    </source>
</evidence>
<proteinExistence type="inferred from homology"/>
<evidence type="ECO:0000313" key="19">
    <source>
        <dbReference type="EMBL" id="KLT72770.1"/>
    </source>
</evidence>
<dbReference type="Gene3D" id="1.10.486.10">
    <property type="entry name" value="PCRA, domain 4"/>
    <property type="match status" value="1"/>
</dbReference>
<dbReference type="SUPFAM" id="SSF52540">
    <property type="entry name" value="P-loop containing nucleoside triphosphate hydrolases"/>
    <property type="match status" value="1"/>
</dbReference>
<keyword evidence="11 15" id="KW-0234">DNA repair</keyword>
<gene>
    <name evidence="15" type="primary">recB</name>
    <name evidence="19" type="ORF">PL75_06755</name>
</gene>
<dbReference type="GO" id="GO:0005524">
    <property type="term" value="F:ATP binding"/>
    <property type="evidence" value="ECO:0007669"/>
    <property type="project" value="UniProtKB-UniRule"/>
</dbReference>
<comment type="function">
    <text evidence="15">A helicase/nuclease that prepares dsDNA breaks (DSB) for recombinational DNA repair. Binds to DSBs and unwinds DNA via a highly rapid and processive ATP-dependent bidirectional helicase activity. Unwinds dsDNA until it encounters a Chi (crossover hotspot instigator) sequence from the 3' direction. Cuts ssDNA a few nucleotides 3' to the Chi site. The properties and activities of the enzyme are changed at Chi. The Chi-altered holoenzyme produces a long 3'-ssDNA overhang and facilitates RecA-binding to the ssDNA for homologous DNA recombination and repair. Holoenzyme degrades any linearized DNA that is unable to undergo homologous recombination. In the holoenzyme this subunit contributes ATPase, 3'-5' helicase, exonuclease activity and loads RecA onto ssDNA.</text>
</comment>
<evidence type="ECO:0000313" key="20">
    <source>
        <dbReference type="Proteomes" id="UP000036027"/>
    </source>
</evidence>
<dbReference type="RefSeq" id="WP_047761156.1">
    <property type="nucleotide sequence ID" value="NZ_CP091510.1"/>
</dbReference>
<keyword evidence="7 15" id="KW-0269">Exonuclease</keyword>
<organism evidence="19 20">
    <name type="scientific">Neisseria arctica</name>
    <dbReference type="NCBI Taxonomy" id="1470200"/>
    <lineage>
        <taxon>Bacteria</taxon>
        <taxon>Pseudomonadati</taxon>
        <taxon>Pseudomonadota</taxon>
        <taxon>Betaproteobacteria</taxon>
        <taxon>Neisseriales</taxon>
        <taxon>Neisseriaceae</taxon>
        <taxon>Neisseria</taxon>
    </lineage>
</organism>
<name>A0A0J0YRM6_9NEIS</name>
<dbReference type="EC" id="3.1.11.5" evidence="15"/>
<feature type="binding site" evidence="16">
    <location>
        <begin position="23"/>
        <end position="30"/>
    </location>
    <ligand>
        <name>ATP</name>
        <dbReference type="ChEBI" id="CHEBI:30616"/>
    </ligand>
</feature>
<evidence type="ECO:0000256" key="5">
    <source>
        <dbReference type="ARBA" id="ARBA00022801"/>
    </source>
</evidence>
<dbReference type="InterPro" id="IPR011335">
    <property type="entry name" value="Restrct_endonuc-II-like"/>
</dbReference>
<dbReference type="STRING" id="1470200.PL75_06755"/>
<dbReference type="GO" id="GO:0043138">
    <property type="term" value="F:3'-5' DNA helicase activity"/>
    <property type="evidence" value="ECO:0007669"/>
    <property type="project" value="UniProtKB-UniRule"/>
</dbReference>
<evidence type="ECO:0000256" key="13">
    <source>
        <dbReference type="ARBA" id="ARBA00034617"/>
    </source>
</evidence>
<comment type="catalytic activity">
    <reaction evidence="13 15">
        <text>Couples ATP hydrolysis with the unwinding of duplex DNA by translocating in the 3'-5' direction.</text>
        <dbReference type="EC" id="5.6.2.4"/>
    </reaction>
</comment>
<comment type="caution">
    <text evidence="19">The sequence shown here is derived from an EMBL/GenBank/DDBJ whole genome shotgun (WGS) entry which is preliminary data.</text>
</comment>
<keyword evidence="10 15" id="KW-0238">DNA-binding</keyword>
<comment type="domain">
    <text evidence="15">The N-terminal DNA-binding domain is a ssDNA-dependent ATPase and has ATP-dependent 3'-5' helicase function. This domain interacts with RecC.</text>
</comment>